<dbReference type="SUPFAM" id="SSF161219">
    <property type="entry name" value="CHY zinc finger-like"/>
    <property type="match status" value="1"/>
</dbReference>
<evidence type="ECO:0000256" key="3">
    <source>
        <dbReference type="ARBA" id="ARBA00022833"/>
    </source>
</evidence>
<dbReference type="AlphaFoldDB" id="A0A9W9SLL4"/>
<name>A0A9W9SLL4_9EURO</name>
<feature type="domain" description="CHY-type" evidence="8">
    <location>
        <begin position="747"/>
        <end position="814"/>
    </location>
</feature>
<reference evidence="9" key="2">
    <citation type="journal article" date="2023" name="IMA Fungus">
        <title>Comparative genomic study of the Penicillium genus elucidates a diverse pangenome and 15 lateral gene transfer events.</title>
        <authorList>
            <person name="Petersen C."/>
            <person name="Sorensen T."/>
            <person name="Nielsen M.R."/>
            <person name="Sondergaard T.E."/>
            <person name="Sorensen J.L."/>
            <person name="Fitzpatrick D.A."/>
            <person name="Frisvad J.C."/>
            <person name="Nielsen K.L."/>
        </authorList>
    </citation>
    <scope>NUCLEOTIDE SEQUENCE</scope>
    <source>
        <strain evidence="9">IBT 29864</strain>
    </source>
</reference>
<feature type="region of interest" description="Disordered" evidence="6">
    <location>
        <begin position="1"/>
        <end position="95"/>
    </location>
</feature>
<feature type="region of interest" description="Disordered" evidence="6">
    <location>
        <begin position="489"/>
        <end position="572"/>
    </location>
</feature>
<evidence type="ECO:0000256" key="5">
    <source>
        <dbReference type="PROSITE-ProRule" id="PRU00723"/>
    </source>
</evidence>
<proteinExistence type="predicted"/>
<feature type="domain" description="C3H1-type" evidence="7">
    <location>
        <begin position="92"/>
        <end position="120"/>
    </location>
</feature>
<dbReference type="Pfam" id="PF05495">
    <property type="entry name" value="zf-CHY"/>
    <property type="match status" value="1"/>
</dbReference>
<dbReference type="GeneID" id="81435344"/>
<evidence type="ECO:0000256" key="2">
    <source>
        <dbReference type="ARBA" id="ARBA00022771"/>
    </source>
</evidence>
<evidence type="ECO:0000256" key="6">
    <source>
        <dbReference type="SAM" id="MobiDB-lite"/>
    </source>
</evidence>
<feature type="compositionally biased region" description="Acidic residues" evidence="6">
    <location>
        <begin position="541"/>
        <end position="562"/>
    </location>
</feature>
<reference evidence="9" key="1">
    <citation type="submission" date="2022-11" db="EMBL/GenBank/DDBJ databases">
        <authorList>
            <person name="Petersen C."/>
        </authorList>
    </citation>
    <scope>NUCLEOTIDE SEQUENCE</scope>
    <source>
        <strain evidence="9">IBT 29864</strain>
    </source>
</reference>
<keyword evidence="1 5" id="KW-0479">Metal-binding</keyword>
<feature type="compositionally biased region" description="Polar residues" evidence="6">
    <location>
        <begin position="30"/>
        <end position="42"/>
    </location>
</feature>
<dbReference type="RefSeq" id="XP_056558379.1">
    <property type="nucleotide sequence ID" value="XM_056696167.1"/>
</dbReference>
<keyword evidence="3 5" id="KW-0862">Zinc</keyword>
<dbReference type="InterPro" id="IPR008913">
    <property type="entry name" value="Znf_CHY"/>
</dbReference>
<feature type="compositionally biased region" description="Polar residues" evidence="6">
    <location>
        <begin position="127"/>
        <end position="142"/>
    </location>
</feature>
<accession>A0A9W9SLL4</accession>
<sequence length="861" mass="94429">MENGSNDSLAGPEPQVQRLSLSPYCPASLLPSSHASGRTQRPATFLITRSPREPGTGTENQPPTAGDELAGPARARGAVSSQEASAPCQSAPKKRAKCRYFASKKGCRAGAECPYIHDAAGIEQRKATPNQSSGPQSSTNDARTSDAGMASAIQDLKITEAVSKQAVTTPQVAQTPRPVSKVEKNDPREFQLNQLRRRFRPQEESDDNGSTLSFGLAPSDPDFPFELDALQCILHVPNTYPGKGRPRLTVTNPEMEAAFQANVSRGFDDIVDYAIRTNARGTLLNWVNTLDRQLERLLTTLERGPKLTFVANVGSSPANPVPTQQQKPSSVATVQPRAPPTASVSATSVAASKPPVIAPSYTYEQKAQAEKRRSMETKQLEARLGRLPLFQKRSETTFNIPIQPTKQDRLPRSLQNVKTVKLIVPPLYPLEHSSIEMQGVDNPEARSVEAGFAQWFDKNTSMNLVSQINYLASNMHNFAKTPLPEVAEQAQHELVQEEEDTSAQQSEDGVPIEATGDKPHLHVIPRPPEWSVPEQQSGSDMTEESSYEEDSEEDEEAEDSEEGGAPVPAVLDTPGRGVALSFPFLELYGIELLEIAHLAITIKCDRCKESMDIKNVPQLADPKDMPKIESCKKCANSMSIGFRKQLMHSHANRAGYLDLDGCTVLDLLPSNFIPTCSECSTTYHAPGVSAVRGESAMAICRHCHRKMVFKMPEVKFLVVGTAAMSSRAALPLKKRPKEVLGIVAGQELPRRGRCQHYGKSYRWFRFSCCAKVFPCDKCHDAETDHPNEHANRMICGFCSREQIYRPENCGICRAVLIGKAGSGFWEGGKGTRNRALMSRKDPRKYKRRGGTVPGGSSSKKK</sequence>
<comment type="caution">
    <text evidence="9">The sequence shown here is derived from an EMBL/GenBank/DDBJ whole genome shotgun (WGS) entry which is preliminary data.</text>
</comment>
<dbReference type="Proteomes" id="UP001147782">
    <property type="component" value="Unassembled WGS sequence"/>
</dbReference>
<feature type="region of interest" description="Disordered" evidence="6">
    <location>
        <begin position="166"/>
        <end position="216"/>
    </location>
</feature>
<dbReference type="EMBL" id="JAPZBS010000002">
    <property type="protein sequence ID" value="KAJ5380808.1"/>
    <property type="molecule type" value="Genomic_DNA"/>
</dbReference>
<feature type="region of interest" description="Disordered" evidence="6">
    <location>
        <begin position="313"/>
        <end position="347"/>
    </location>
</feature>
<organism evidence="9 10">
    <name type="scientific">Penicillium cataractarum</name>
    <dbReference type="NCBI Taxonomy" id="2100454"/>
    <lineage>
        <taxon>Eukaryota</taxon>
        <taxon>Fungi</taxon>
        <taxon>Dikarya</taxon>
        <taxon>Ascomycota</taxon>
        <taxon>Pezizomycotina</taxon>
        <taxon>Eurotiomycetes</taxon>
        <taxon>Eurotiomycetidae</taxon>
        <taxon>Eurotiales</taxon>
        <taxon>Aspergillaceae</taxon>
        <taxon>Penicillium</taxon>
    </lineage>
</organism>
<gene>
    <name evidence="9" type="ORF">N7496_003236</name>
</gene>
<dbReference type="PROSITE" id="PS51266">
    <property type="entry name" value="ZF_CHY"/>
    <property type="match status" value="1"/>
</dbReference>
<protein>
    <recommendedName>
        <fullName evidence="11">CHY-type domain-containing protein</fullName>
    </recommendedName>
</protein>
<evidence type="ECO:0000259" key="8">
    <source>
        <dbReference type="PROSITE" id="PS51266"/>
    </source>
</evidence>
<dbReference type="OrthoDB" id="10253329at2759"/>
<dbReference type="InterPro" id="IPR037274">
    <property type="entry name" value="Znf_CHY_sf"/>
</dbReference>
<evidence type="ECO:0000313" key="9">
    <source>
        <dbReference type="EMBL" id="KAJ5380808.1"/>
    </source>
</evidence>
<evidence type="ECO:0000256" key="4">
    <source>
        <dbReference type="PROSITE-ProRule" id="PRU00601"/>
    </source>
</evidence>
<dbReference type="PROSITE" id="PS50103">
    <property type="entry name" value="ZF_C3H1"/>
    <property type="match status" value="1"/>
</dbReference>
<evidence type="ECO:0008006" key="11">
    <source>
        <dbReference type="Google" id="ProtNLM"/>
    </source>
</evidence>
<feature type="region of interest" description="Disordered" evidence="6">
    <location>
        <begin position="831"/>
        <end position="861"/>
    </location>
</feature>
<dbReference type="GO" id="GO:0008270">
    <property type="term" value="F:zinc ion binding"/>
    <property type="evidence" value="ECO:0007669"/>
    <property type="project" value="UniProtKB-KW"/>
</dbReference>
<feature type="compositionally biased region" description="Polar residues" evidence="6">
    <location>
        <begin position="79"/>
        <end position="88"/>
    </location>
</feature>
<evidence type="ECO:0000256" key="1">
    <source>
        <dbReference type="ARBA" id="ARBA00022723"/>
    </source>
</evidence>
<feature type="compositionally biased region" description="Polar residues" evidence="6">
    <location>
        <begin position="313"/>
        <end position="333"/>
    </location>
</feature>
<feature type="compositionally biased region" description="Basic and acidic residues" evidence="6">
    <location>
        <begin position="180"/>
        <end position="189"/>
    </location>
</feature>
<feature type="region of interest" description="Disordered" evidence="6">
    <location>
        <begin position="125"/>
        <end position="147"/>
    </location>
</feature>
<feature type="zinc finger region" description="C3H1-type" evidence="5">
    <location>
        <begin position="92"/>
        <end position="120"/>
    </location>
</feature>
<evidence type="ECO:0000259" key="7">
    <source>
        <dbReference type="PROSITE" id="PS50103"/>
    </source>
</evidence>
<evidence type="ECO:0000313" key="10">
    <source>
        <dbReference type="Proteomes" id="UP001147782"/>
    </source>
</evidence>
<keyword evidence="10" id="KW-1185">Reference proteome</keyword>
<keyword evidence="2 4" id="KW-0863">Zinc-finger</keyword>
<dbReference type="InterPro" id="IPR000571">
    <property type="entry name" value="Znf_CCCH"/>
</dbReference>